<keyword evidence="5 7" id="KW-1133">Transmembrane helix</keyword>
<evidence type="ECO:0000256" key="1">
    <source>
        <dbReference type="ARBA" id="ARBA00004141"/>
    </source>
</evidence>
<dbReference type="AlphaFoldDB" id="A0A9D4TMB7"/>
<keyword evidence="2 7" id="KW-0813">Transport</keyword>
<dbReference type="PANTHER" id="PTHR11101:SF96">
    <property type="entry name" value="PHOSPHATE TRANSPORTER"/>
    <property type="match status" value="1"/>
</dbReference>
<dbReference type="InterPro" id="IPR001204">
    <property type="entry name" value="Phos_transporter"/>
</dbReference>
<comment type="similarity">
    <text evidence="7">Belongs to the inorganic phosphate transporter (PiT) (TC 2.A.20) family.</text>
</comment>
<sequence>MVYAALTWIFVVACVTAVFVAYGIGANDLANSFGSSVGAGALSMKQAILIGAICEFGGAVLMGSGVSATISNQIADVSAFTEKPDVFAYGMLCSLAASGMWLILATYWEMPVSTTHSIVGAIVGMTVVTAGPEAVNWSEHTDSFPFLGGMSSIILSWLFSPILTALLSASLFALLRCLVLRSPNAYHRAYYVLPFFVFLTFFMISLFIIQQGGGRWHWSDTPLGKACWISACVGAGCTLLSIALQALLIRRRVTQDLRQRAAAVQARKAAEQVAAAAAQLDREPGVQLEGAHDDLIADVIGSGDPLAFGFSADGLELDLASSRTLGSGEVPALQPLPTDQAAPGSSGGGGSDGSLGARASAGGGDVEAGYGGNEAGSGGSGSRQQQPAANGKAASAAAAAGIAAARAPAALAKFQQSQMWSVLSHGANFDIHEVVETDEHIHALHYHSERFDWRAERVFKFLQVFSGCANSFAHGSNDVSNAIGPFVAIYSVWTTFAVSAKVDVPVWTLVMGGGGIAMGLATYGYKIMRVLGVKMTRLTNSRGFIVEISSAAIVVISSRLGLPISTTHCLVGAVAGIGLLEGRRGFNWLLLFRFLLGWVATLVVSALAAAALTAQGVYSPSNNAAAQRTDMAAYLENSTAAISALLAGSGMAANAAASAALNASLASLPDPLISLQLGTDVQQQALLDYYRATSWTSNGTTAR</sequence>
<evidence type="ECO:0000256" key="2">
    <source>
        <dbReference type="ARBA" id="ARBA00022448"/>
    </source>
</evidence>
<feature type="transmembrane region" description="Helical" evidence="7">
    <location>
        <begin position="506"/>
        <end position="525"/>
    </location>
</feature>
<feature type="compositionally biased region" description="Gly residues" evidence="8">
    <location>
        <begin position="361"/>
        <end position="381"/>
    </location>
</feature>
<dbReference type="GO" id="GO:0035435">
    <property type="term" value="P:phosphate ion transmembrane transport"/>
    <property type="evidence" value="ECO:0007669"/>
    <property type="project" value="TreeGrafter"/>
</dbReference>
<keyword evidence="3 7" id="KW-0592">Phosphate transport</keyword>
<evidence type="ECO:0000256" key="4">
    <source>
        <dbReference type="ARBA" id="ARBA00022692"/>
    </source>
</evidence>
<dbReference type="PANTHER" id="PTHR11101">
    <property type="entry name" value="PHOSPHATE TRANSPORTER"/>
    <property type="match status" value="1"/>
</dbReference>
<feature type="transmembrane region" description="Helical" evidence="7">
    <location>
        <begin position="562"/>
        <end position="580"/>
    </location>
</feature>
<evidence type="ECO:0000256" key="7">
    <source>
        <dbReference type="RuleBase" id="RU363058"/>
    </source>
</evidence>
<reference evidence="9" key="2">
    <citation type="submission" date="2020-11" db="EMBL/GenBank/DDBJ databases">
        <authorList>
            <person name="Cecchin M."/>
            <person name="Marcolungo L."/>
            <person name="Rossato M."/>
            <person name="Girolomoni L."/>
            <person name="Cosentino E."/>
            <person name="Cuine S."/>
            <person name="Li-Beisson Y."/>
            <person name="Delledonne M."/>
            <person name="Ballottari M."/>
        </authorList>
    </citation>
    <scope>NUCLEOTIDE SEQUENCE</scope>
    <source>
        <strain evidence="9">211/11P</strain>
        <tissue evidence="9">Whole cell</tissue>
    </source>
</reference>
<dbReference type="OrthoDB" id="260807at2759"/>
<evidence type="ECO:0000256" key="6">
    <source>
        <dbReference type="ARBA" id="ARBA00023136"/>
    </source>
</evidence>
<reference evidence="9" key="1">
    <citation type="journal article" date="2019" name="Plant J.">
        <title>Chlorella vulgaris genome assembly and annotation reveals the molecular basis for metabolic acclimation to high light conditions.</title>
        <authorList>
            <person name="Cecchin M."/>
            <person name="Marcolungo L."/>
            <person name="Rossato M."/>
            <person name="Girolomoni L."/>
            <person name="Cosentino E."/>
            <person name="Cuine S."/>
            <person name="Li-Beisson Y."/>
            <person name="Delledonne M."/>
            <person name="Ballottari M."/>
        </authorList>
    </citation>
    <scope>NUCLEOTIDE SEQUENCE</scope>
    <source>
        <strain evidence="9">211/11P</strain>
    </source>
</reference>
<dbReference type="Proteomes" id="UP001055712">
    <property type="component" value="Unassembled WGS sequence"/>
</dbReference>
<accession>A0A9D4TMB7</accession>
<feature type="transmembrane region" description="Helical" evidence="7">
    <location>
        <begin position="228"/>
        <end position="249"/>
    </location>
</feature>
<keyword evidence="6 7" id="KW-0472">Membrane</keyword>
<evidence type="ECO:0000313" key="10">
    <source>
        <dbReference type="Proteomes" id="UP001055712"/>
    </source>
</evidence>
<dbReference type="Pfam" id="PF01384">
    <property type="entry name" value="PHO4"/>
    <property type="match status" value="1"/>
</dbReference>
<gene>
    <name evidence="9" type="ORF">D9Q98_005487</name>
</gene>
<dbReference type="GO" id="GO:0005315">
    <property type="term" value="F:phosphate transmembrane transporter activity"/>
    <property type="evidence" value="ECO:0007669"/>
    <property type="project" value="InterPro"/>
</dbReference>
<protein>
    <recommendedName>
        <fullName evidence="7">Phosphate transporter</fullName>
    </recommendedName>
</protein>
<dbReference type="GO" id="GO:0016020">
    <property type="term" value="C:membrane"/>
    <property type="evidence" value="ECO:0007669"/>
    <property type="project" value="UniProtKB-SubCell"/>
</dbReference>
<keyword evidence="10" id="KW-1185">Reference proteome</keyword>
<evidence type="ECO:0000256" key="8">
    <source>
        <dbReference type="SAM" id="MobiDB-lite"/>
    </source>
</evidence>
<evidence type="ECO:0000313" key="9">
    <source>
        <dbReference type="EMBL" id="KAI3429392.1"/>
    </source>
</evidence>
<feature type="transmembrane region" description="Helical" evidence="7">
    <location>
        <begin position="115"/>
        <end position="134"/>
    </location>
</feature>
<feature type="transmembrane region" description="Helical" evidence="7">
    <location>
        <begin position="592"/>
        <end position="612"/>
    </location>
</feature>
<feature type="transmembrane region" description="Helical" evidence="7">
    <location>
        <begin position="86"/>
        <end position="108"/>
    </location>
</feature>
<comment type="caution">
    <text evidence="9">The sequence shown here is derived from an EMBL/GenBank/DDBJ whole genome shotgun (WGS) entry which is preliminary data.</text>
</comment>
<dbReference type="EMBL" id="SIDB01000008">
    <property type="protein sequence ID" value="KAI3429392.1"/>
    <property type="molecule type" value="Genomic_DNA"/>
</dbReference>
<feature type="transmembrane region" description="Helical" evidence="7">
    <location>
        <begin position="154"/>
        <end position="178"/>
    </location>
</feature>
<keyword evidence="4 7" id="KW-0812">Transmembrane</keyword>
<feature type="transmembrane region" description="Helical" evidence="7">
    <location>
        <begin position="482"/>
        <end position="500"/>
    </location>
</feature>
<feature type="transmembrane region" description="Helical" evidence="7">
    <location>
        <begin position="6"/>
        <end position="26"/>
    </location>
</feature>
<evidence type="ECO:0000256" key="5">
    <source>
        <dbReference type="ARBA" id="ARBA00022989"/>
    </source>
</evidence>
<feature type="transmembrane region" description="Helical" evidence="7">
    <location>
        <begin position="47"/>
        <end position="66"/>
    </location>
</feature>
<feature type="transmembrane region" description="Helical" evidence="7">
    <location>
        <begin position="190"/>
        <end position="208"/>
    </location>
</feature>
<name>A0A9D4TMB7_CHLVU</name>
<proteinExistence type="inferred from homology"/>
<organism evidence="9 10">
    <name type="scientific">Chlorella vulgaris</name>
    <name type="common">Green alga</name>
    <dbReference type="NCBI Taxonomy" id="3077"/>
    <lineage>
        <taxon>Eukaryota</taxon>
        <taxon>Viridiplantae</taxon>
        <taxon>Chlorophyta</taxon>
        <taxon>core chlorophytes</taxon>
        <taxon>Trebouxiophyceae</taxon>
        <taxon>Chlorellales</taxon>
        <taxon>Chlorellaceae</taxon>
        <taxon>Chlorella clade</taxon>
        <taxon>Chlorella</taxon>
    </lineage>
</organism>
<comment type="subcellular location">
    <subcellularLocation>
        <location evidence="1 7">Membrane</location>
        <topology evidence="1 7">Multi-pass membrane protein</topology>
    </subcellularLocation>
</comment>
<evidence type="ECO:0000256" key="3">
    <source>
        <dbReference type="ARBA" id="ARBA00022592"/>
    </source>
</evidence>
<comment type="function">
    <text evidence="7">Sodium-phosphate symporter.</text>
</comment>
<feature type="transmembrane region" description="Helical" evidence="7">
    <location>
        <begin position="537"/>
        <end position="556"/>
    </location>
</feature>
<feature type="region of interest" description="Disordered" evidence="8">
    <location>
        <begin position="328"/>
        <end position="392"/>
    </location>
</feature>